<evidence type="ECO:0000256" key="1">
    <source>
        <dbReference type="ARBA" id="ARBA00010233"/>
    </source>
</evidence>
<evidence type="ECO:0000313" key="7">
    <source>
        <dbReference type="Proteomes" id="UP000886883"/>
    </source>
</evidence>
<comment type="similarity">
    <text evidence="1">Belongs to the peptidase S66 family.</text>
</comment>
<dbReference type="GO" id="GO:0016787">
    <property type="term" value="F:hydrolase activity"/>
    <property type="evidence" value="ECO:0007669"/>
    <property type="project" value="UniProtKB-KW"/>
</dbReference>
<dbReference type="PANTHER" id="PTHR30237">
    <property type="entry name" value="MURAMOYLTETRAPEPTIDE CARBOXYPEPTIDASE"/>
    <property type="match status" value="1"/>
</dbReference>
<dbReference type="SUPFAM" id="SSF141986">
    <property type="entry name" value="LD-carboxypeptidase A C-terminal domain-like"/>
    <property type="match status" value="1"/>
</dbReference>
<comment type="caution">
    <text evidence="6">The sequence shown here is derived from an EMBL/GenBank/DDBJ whole genome shotgun (WGS) entry which is preliminary data.</text>
</comment>
<accession>A0A9D2MT58</accession>
<name>A0A9D2MT58_9FIRM</name>
<feature type="active site" description="Nucleophile" evidence="3">
    <location>
        <position position="118"/>
    </location>
</feature>
<dbReference type="EMBL" id="DWXE01000031">
    <property type="protein sequence ID" value="HJB91545.1"/>
    <property type="molecule type" value="Genomic_DNA"/>
</dbReference>
<dbReference type="Proteomes" id="UP000886883">
    <property type="component" value="Unassembled WGS sequence"/>
</dbReference>
<dbReference type="Gene3D" id="3.50.30.60">
    <property type="entry name" value="LD-carboxypeptidase A C-terminal domain-like"/>
    <property type="match status" value="1"/>
</dbReference>
<proteinExistence type="inferred from homology"/>
<gene>
    <name evidence="6" type="ORF">H9763_08785</name>
</gene>
<protein>
    <submittedName>
        <fullName evidence="6">LD-carboxypeptidase</fullName>
    </submittedName>
</protein>
<dbReference type="AlphaFoldDB" id="A0A9D2MT58"/>
<evidence type="ECO:0000256" key="2">
    <source>
        <dbReference type="ARBA" id="ARBA00022801"/>
    </source>
</evidence>
<reference evidence="6" key="1">
    <citation type="journal article" date="2021" name="PeerJ">
        <title>Extensive microbial diversity within the chicken gut microbiome revealed by metagenomics and culture.</title>
        <authorList>
            <person name="Gilroy R."/>
            <person name="Ravi A."/>
            <person name="Getino M."/>
            <person name="Pursley I."/>
            <person name="Horton D.L."/>
            <person name="Alikhan N.F."/>
            <person name="Baker D."/>
            <person name="Gharbi K."/>
            <person name="Hall N."/>
            <person name="Watson M."/>
            <person name="Adriaenssens E.M."/>
            <person name="Foster-Nyarko E."/>
            <person name="Jarju S."/>
            <person name="Secka A."/>
            <person name="Antonio M."/>
            <person name="Oren A."/>
            <person name="Chaudhuri R.R."/>
            <person name="La Ragione R."/>
            <person name="Hildebrand F."/>
            <person name="Pallen M.J."/>
        </authorList>
    </citation>
    <scope>NUCLEOTIDE SEQUENCE</scope>
    <source>
        <strain evidence="6">USAMLcec3-2134</strain>
    </source>
</reference>
<dbReference type="InterPro" id="IPR027478">
    <property type="entry name" value="LdcA_N"/>
</dbReference>
<evidence type="ECO:0000313" key="6">
    <source>
        <dbReference type="EMBL" id="HJB91545.1"/>
    </source>
</evidence>
<dbReference type="CDD" id="cd07062">
    <property type="entry name" value="Peptidase_S66_mccF_like"/>
    <property type="match status" value="1"/>
</dbReference>
<dbReference type="InterPro" id="IPR040449">
    <property type="entry name" value="Peptidase_S66_N"/>
</dbReference>
<dbReference type="InterPro" id="IPR003507">
    <property type="entry name" value="S66_fam"/>
</dbReference>
<dbReference type="Pfam" id="PF17676">
    <property type="entry name" value="Peptidase_S66C"/>
    <property type="match status" value="1"/>
</dbReference>
<dbReference type="InterPro" id="IPR027461">
    <property type="entry name" value="Carboxypeptidase_A_C_sf"/>
</dbReference>
<feature type="domain" description="LD-carboxypeptidase N-terminal" evidence="4">
    <location>
        <begin position="19"/>
        <end position="138"/>
    </location>
</feature>
<feature type="active site" description="Charge relay system" evidence="3">
    <location>
        <position position="310"/>
    </location>
</feature>
<reference evidence="6" key="2">
    <citation type="submission" date="2021-04" db="EMBL/GenBank/DDBJ databases">
        <authorList>
            <person name="Gilroy R."/>
        </authorList>
    </citation>
    <scope>NUCLEOTIDE SEQUENCE</scope>
    <source>
        <strain evidence="6">USAMLcec3-2134</strain>
    </source>
</reference>
<sequence>MDGFKGPVGCRKLEEGEGIGIFSASSPISSTVPVRYRRGKRYLEEKGFFVVDGDLCGKQDFYRSGSIRERADEFNGLLYREDVQVVMAAIGGNNTNSILPYIDYEYLKKHPKIVIGYSDTTALLLAIYEKTGIVPFYGPALASSFGELPPFVDRTFESFRTLLCQKGFALPYRYEMPPVWTEEFLDWATQDRPKKEEKNRWICVKEGCCEGRLIGGNLNTMEGFFGTEYMPRIREGDILLLEDSLKDACTIERSFSLLKLAGVFERIGGLILGKHEKFDDNGTGRKPWDILLEVTGDVSFPILAEFDCCHTHPMLTLPIGCRYRLDAGKRQVWLLENPLGGRETEDRR</sequence>
<evidence type="ECO:0000256" key="3">
    <source>
        <dbReference type="PIRSR" id="PIRSR028757-1"/>
    </source>
</evidence>
<keyword evidence="2" id="KW-0378">Hydrolase</keyword>
<evidence type="ECO:0000259" key="4">
    <source>
        <dbReference type="Pfam" id="PF02016"/>
    </source>
</evidence>
<feature type="domain" description="LD-carboxypeptidase C-terminal" evidence="5">
    <location>
        <begin position="210"/>
        <end position="325"/>
    </location>
</feature>
<dbReference type="Gene3D" id="3.40.50.10740">
    <property type="entry name" value="Class I glutamine amidotransferase-like"/>
    <property type="match status" value="1"/>
</dbReference>
<dbReference type="Pfam" id="PF02016">
    <property type="entry name" value="Peptidase_S66"/>
    <property type="match status" value="1"/>
</dbReference>
<dbReference type="PANTHER" id="PTHR30237:SF5">
    <property type="entry name" value="CARBOXYPEPTIDASE VC_A0337-RELATED"/>
    <property type="match status" value="1"/>
</dbReference>
<evidence type="ECO:0000259" key="5">
    <source>
        <dbReference type="Pfam" id="PF17676"/>
    </source>
</evidence>
<organism evidence="6 7">
    <name type="scientific">Candidatus Eisenbergiella merdigallinarum</name>
    <dbReference type="NCBI Taxonomy" id="2838552"/>
    <lineage>
        <taxon>Bacteria</taxon>
        <taxon>Bacillati</taxon>
        <taxon>Bacillota</taxon>
        <taxon>Clostridia</taxon>
        <taxon>Lachnospirales</taxon>
        <taxon>Lachnospiraceae</taxon>
        <taxon>Eisenbergiella</taxon>
    </lineage>
</organism>
<dbReference type="InterPro" id="IPR040921">
    <property type="entry name" value="Peptidase_S66C"/>
</dbReference>
<dbReference type="SUPFAM" id="SSF52317">
    <property type="entry name" value="Class I glutamine amidotransferase-like"/>
    <property type="match status" value="1"/>
</dbReference>
<dbReference type="InterPro" id="IPR029062">
    <property type="entry name" value="Class_I_gatase-like"/>
</dbReference>
<feature type="active site" description="Charge relay system" evidence="3">
    <location>
        <position position="242"/>
    </location>
</feature>
<dbReference type="PIRSF" id="PIRSF028757">
    <property type="entry name" value="LD-carboxypeptidase"/>
    <property type="match status" value="1"/>
</dbReference>